<feature type="region of interest" description="Disordered" evidence="6">
    <location>
        <begin position="95"/>
        <end position="122"/>
    </location>
</feature>
<keyword evidence="3" id="KW-0498">Mitosis</keyword>
<evidence type="ECO:0000313" key="8">
    <source>
        <dbReference type="EMBL" id="RNA14679.1"/>
    </source>
</evidence>
<dbReference type="GO" id="GO:0010032">
    <property type="term" value="P:meiotic chromosome condensation"/>
    <property type="evidence" value="ECO:0007669"/>
    <property type="project" value="TreeGrafter"/>
</dbReference>
<feature type="domain" description="Condensin complex subunit 1 C-terminal" evidence="7">
    <location>
        <begin position="393"/>
        <end position="569"/>
    </location>
</feature>
<protein>
    <submittedName>
        <fullName evidence="8">Condensin complex subunit 1</fullName>
    </submittedName>
</protein>
<dbReference type="Pfam" id="PF12717">
    <property type="entry name" value="Cnd1"/>
    <property type="match status" value="1"/>
</dbReference>
<comment type="caution">
    <text evidence="8">The sequence shown here is derived from an EMBL/GenBank/DDBJ whole genome shotgun (WGS) entry which is preliminary data.</text>
</comment>
<keyword evidence="9" id="KW-1185">Reference proteome</keyword>
<evidence type="ECO:0000256" key="3">
    <source>
        <dbReference type="ARBA" id="ARBA00022776"/>
    </source>
</evidence>
<dbReference type="GO" id="GO:0000796">
    <property type="term" value="C:condensin complex"/>
    <property type="evidence" value="ECO:0007669"/>
    <property type="project" value="TreeGrafter"/>
</dbReference>
<evidence type="ECO:0000256" key="6">
    <source>
        <dbReference type="SAM" id="MobiDB-lite"/>
    </source>
</evidence>
<organism evidence="8 9">
    <name type="scientific">Brachionus plicatilis</name>
    <name type="common">Marine rotifer</name>
    <name type="synonym">Brachionus muelleri</name>
    <dbReference type="NCBI Taxonomy" id="10195"/>
    <lineage>
        <taxon>Eukaryota</taxon>
        <taxon>Metazoa</taxon>
        <taxon>Spiralia</taxon>
        <taxon>Gnathifera</taxon>
        <taxon>Rotifera</taxon>
        <taxon>Eurotatoria</taxon>
        <taxon>Monogononta</taxon>
        <taxon>Pseudotrocha</taxon>
        <taxon>Ploima</taxon>
        <taxon>Brachionidae</taxon>
        <taxon>Brachionus</taxon>
    </lineage>
</organism>
<reference evidence="8 9" key="1">
    <citation type="journal article" date="2018" name="Sci. Rep.">
        <title>Genomic signatures of local adaptation to the degree of environmental predictability in rotifers.</title>
        <authorList>
            <person name="Franch-Gras L."/>
            <person name="Hahn C."/>
            <person name="Garcia-Roger E.M."/>
            <person name="Carmona M.J."/>
            <person name="Serra M."/>
            <person name="Gomez A."/>
        </authorList>
    </citation>
    <scope>NUCLEOTIDE SEQUENCE [LARGE SCALE GENOMIC DNA]</scope>
    <source>
        <strain evidence="8">HYR1</strain>
    </source>
</reference>
<comment type="subcellular location">
    <subcellularLocation>
        <location evidence="1">Nucleus</location>
    </subcellularLocation>
</comment>
<gene>
    <name evidence="8" type="ORF">BpHYR1_052303</name>
</gene>
<dbReference type="GO" id="GO:0005634">
    <property type="term" value="C:nucleus"/>
    <property type="evidence" value="ECO:0007669"/>
    <property type="project" value="UniProtKB-SubCell"/>
</dbReference>
<dbReference type="GO" id="GO:0051301">
    <property type="term" value="P:cell division"/>
    <property type="evidence" value="ECO:0007669"/>
    <property type="project" value="UniProtKB-KW"/>
</dbReference>
<feature type="compositionally biased region" description="Basic residues" evidence="6">
    <location>
        <begin position="270"/>
        <end position="280"/>
    </location>
</feature>
<name>A0A3M7QTY6_BRAPC</name>
<sequence>MKFEYKNVYHLGSVIQIFWKMFSDMEKPPLTRLHSIRLLTMIIKRIPGKGKANIESLIDFGLKLPSQTEATDLEMLICSETCLALSYTSEDVSTKQLTQQDPSSVIRDNAPKSKKTKNYDEADQADASYVQPRLQFKNEPFKMANTHQLFDRLVQIINCQLTNLSTSKWTPMAESAISCIFKLADNPISIVENLIQKLIDQMPPFKMLISAVPQPDDSNFKIDSLVLSRYFNLIGIVATKLLVFLNQFIVCELKRRKMCKENKENQKNSRGSKSKRKSMRANKSLGRQSLGGDANLDEDLGLQTTEAEDTELLFIENVIEHKVAVSNNEVRSLLAQQLPTIVCILKEQSKHADSLVLACAMAFVRLMALSQKLCSENLQLLFTLMEKSPNAEVRSQLIVGIGDLVYRFPNALEPWTSHLYLPLRDTKSPAVRMNTIRVLSHLILKELIKTRGQIFEIALCTIDENTQISSLAKLFFSELSQRNNGLVIYNAMPDIISQLSGGAGTSWPSGEIYAARQITEDAFRQIVTYLFTFIRRDKQCETLIEKLCHGFRQANIGERKCRDLVFCLSKVQLSENGIKKLKETFRWYADKLIYQSVYDTFKQTILRNARKLPMLKNETKLLIDELEKQMDDVKQKGLSDEPNNDASLREEKDSASESEHVSTGAKKLSRNCAPRGKNAAQQFQKVSKKNSKVNVTRNRRKVIDSSSEQDDDSSEEESDGNSSSDSE</sequence>
<accession>A0A3M7QTY6</accession>
<dbReference type="InterPro" id="IPR016024">
    <property type="entry name" value="ARM-type_fold"/>
</dbReference>
<dbReference type="GO" id="GO:0007076">
    <property type="term" value="P:mitotic chromosome condensation"/>
    <property type="evidence" value="ECO:0007669"/>
    <property type="project" value="InterPro"/>
</dbReference>
<evidence type="ECO:0000256" key="1">
    <source>
        <dbReference type="ARBA" id="ARBA00004123"/>
    </source>
</evidence>
<evidence type="ECO:0000259" key="7">
    <source>
        <dbReference type="Pfam" id="PF12717"/>
    </source>
</evidence>
<dbReference type="InterPro" id="IPR032682">
    <property type="entry name" value="Cnd1_C"/>
</dbReference>
<dbReference type="Proteomes" id="UP000276133">
    <property type="component" value="Unassembled WGS sequence"/>
</dbReference>
<dbReference type="InterPro" id="IPR026971">
    <property type="entry name" value="CND1/NCAPD3"/>
</dbReference>
<evidence type="ECO:0000256" key="2">
    <source>
        <dbReference type="ARBA" id="ARBA00022618"/>
    </source>
</evidence>
<dbReference type="OrthoDB" id="436262at2759"/>
<feature type="compositionally biased region" description="Basic and acidic residues" evidence="6">
    <location>
        <begin position="647"/>
        <end position="660"/>
    </location>
</feature>
<evidence type="ECO:0000256" key="4">
    <source>
        <dbReference type="ARBA" id="ARBA00023242"/>
    </source>
</evidence>
<dbReference type="GO" id="GO:0000779">
    <property type="term" value="C:condensed chromosome, centromeric region"/>
    <property type="evidence" value="ECO:0007669"/>
    <property type="project" value="TreeGrafter"/>
</dbReference>
<dbReference type="PANTHER" id="PTHR14222">
    <property type="entry name" value="CONDENSIN"/>
    <property type="match status" value="1"/>
</dbReference>
<evidence type="ECO:0000256" key="5">
    <source>
        <dbReference type="ARBA" id="ARBA00023306"/>
    </source>
</evidence>
<feature type="region of interest" description="Disordered" evidence="6">
    <location>
        <begin position="633"/>
        <end position="727"/>
    </location>
</feature>
<dbReference type="PANTHER" id="PTHR14222:SF2">
    <property type="entry name" value="CONDENSIN COMPLEX SUBUNIT 1"/>
    <property type="match status" value="1"/>
</dbReference>
<keyword evidence="5" id="KW-0131">Cell cycle</keyword>
<dbReference type="AlphaFoldDB" id="A0A3M7QTY6"/>
<proteinExistence type="predicted"/>
<feature type="region of interest" description="Disordered" evidence="6">
    <location>
        <begin position="260"/>
        <end position="292"/>
    </location>
</feature>
<keyword evidence="4" id="KW-0539">Nucleus</keyword>
<keyword evidence="2" id="KW-0132">Cell division</keyword>
<dbReference type="SUPFAM" id="SSF48371">
    <property type="entry name" value="ARM repeat"/>
    <property type="match status" value="1"/>
</dbReference>
<dbReference type="EMBL" id="REGN01005133">
    <property type="protein sequence ID" value="RNA14679.1"/>
    <property type="molecule type" value="Genomic_DNA"/>
</dbReference>
<feature type="compositionally biased region" description="Acidic residues" evidence="6">
    <location>
        <begin position="707"/>
        <end position="719"/>
    </location>
</feature>
<dbReference type="GO" id="GO:0042393">
    <property type="term" value="F:histone binding"/>
    <property type="evidence" value="ECO:0007669"/>
    <property type="project" value="TreeGrafter"/>
</dbReference>
<dbReference type="STRING" id="10195.A0A3M7QTY6"/>
<evidence type="ECO:0000313" key="9">
    <source>
        <dbReference type="Proteomes" id="UP000276133"/>
    </source>
</evidence>